<dbReference type="EMBL" id="QKZR01000008">
    <property type="protein sequence ID" value="PZX36820.1"/>
    <property type="molecule type" value="Genomic_DNA"/>
</dbReference>
<dbReference type="SUPFAM" id="SSF48498">
    <property type="entry name" value="Tetracyclin repressor-like, C-terminal domain"/>
    <property type="match status" value="1"/>
</dbReference>
<comment type="caution">
    <text evidence="4">The sequence shown here is derived from an EMBL/GenBank/DDBJ whole genome shotgun (WGS) entry which is preliminary data.</text>
</comment>
<dbReference type="RefSeq" id="WP_015362411.1">
    <property type="nucleotide sequence ID" value="NZ_QKZR01000008.1"/>
</dbReference>
<evidence type="ECO:0000313" key="4">
    <source>
        <dbReference type="EMBL" id="PZX36820.1"/>
    </source>
</evidence>
<dbReference type="InterPro" id="IPR036271">
    <property type="entry name" value="Tet_transcr_reg_TetR-rel_C_sf"/>
</dbReference>
<dbReference type="PROSITE" id="PS50977">
    <property type="entry name" value="HTH_TETR_2"/>
    <property type="match status" value="1"/>
</dbReference>
<evidence type="ECO:0000259" key="3">
    <source>
        <dbReference type="PROSITE" id="PS50977"/>
    </source>
</evidence>
<feature type="domain" description="HTH tetR-type" evidence="3">
    <location>
        <begin position="2"/>
        <end position="62"/>
    </location>
</feature>
<dbReference type="SUPFAM" id="SSF46689">
    <property type="entry name" value="Homeodomain-like"/>
    <property type="match status" value="1"/>
</dbReference>
<evidence type="ECO:0000256" key="2">
    <source>
        <dbReference type="PROSITE-ProRule" id="PRU00335"/>
    </source>
</evidence>
<feature type="DNA-binding region" description="H-T-H motif" evidence="2">
    <location>
        <begin position="25"/>
        <end position="44"/>
    </location>
</feature>
<dbReference type="PANTHER" id="PTHR43479:SF11">
    <property type="entry name" value="ACREF_ENVCD OPERON REPRESSOR-RELATED"/>
    <property type="match status" value="1"/>
</dbReference>
<reference evidence="4 5" key="1">
    <citation type="submission" date="2018-06" db="EMBL/GenBank/DDBJ databases">
        <title>Genomic Encyclopedia of Archaeal and Bacterial Type Strains, Phase II (KMG-II): from individual species to whole genera.</title>
        <authorList>
            <person name="Goeker M."/>
        </authorList>
    </citation>
    <scope>NUCLEOTIDE SEQUENCE [LARGE SCALE GENOMIC DNA]</scope>
    <source>
        <strain evidence="4 5">DSM 17205</strain>
    </source>
</reference>
<organism evidence="4 5">
    <name type="scientific">Nonlabens dokdonensis</name>
    <dbReference type="NCBI Taxonomy" id="328515"/>
    <lineage>
        <taxon>Bacteria</taxon>
        <taxon>Pseudomonadati</taxon>
        <taxon>Bacteroidota</taxon>
        <taxon>Flavobacteriia</taxon>
        <taxon>Flavobacteriales</taxon>
        <taxon>Flavobacteriaceae</taxon>
        <taxon>Nonlabens</taxon>
    </lineage>
</organism>
<protein>
    <submittedName>
        <fullName evidence="4">TetR family transcriptional regulator</fullName>
    </submittedName>
</protein>
<dbReference type="Proteomes" id="UP000248584">
    <property type="component" value="Unassembled WGS sequence"/>
</dbReference>
<accession>A0ABX5PU42</accession>
<dbReference type="PANTHER" id="PTHR43479">
    <property type="entry name" value="ACREF/ENVCD OPERON REPRESSOR-RELATED"/>
    <property type="match status" value="1"/>
</dbReference>
<keyword evidence="1 2" id="KW-0238">DNA-binding</keyword>
<evidence type="ECO:0000313" key="5">
    <source>
        <dbReference type="Proteomes" id="UP000248584"/>
    </source>
</evidence>
<name>A0ABX5PU42_9FLAO</name>
<dbReference type="Gene3D" id="1.10.10.60">
    <property type="entry name" value="Homeodomain-like"/>
    <property type="match status" value="1"/>
</dbReference>
<dbReference type="InterPro" id="IPR009057">
    <property type="entry name" value="Homeodomain-like_sf"/>
</dbReference>
<dbReference type="PRINTS" id="PR00455">
    <property type="entry name" value="HTHTETR"/>
</dbReference>
<evidence type="ECO:0000256" key="1">
    <source>
        <dbReference type="ARBA" id="ARBA00023125"/>
    </source>
</evidence>
<keyword evidence="5" id="KW-1185">Reference proteome</keyword>
<dbReference type="Pfam" id="PF00440">
    <property type="entry name" value="TetR_N"/>
    <property type="match status" value="1"/>
</dbReference>
<sequence length="205" mass="23713">MATIKEHIIQTSLDLFLTLGFKSVTMDEIATKLGMSKKTLYNHFKNKNQLVDVSSLQLCTHICNGVDQIVDGENENAIEELYTVKKFVMEHLKGDDTSPVYQLQKYYPDTHKKITDMQYAHMENCIKKNVTRGIEKGLYRDNIDADFVARMYFIGIQGIKNLNIFPAQKYPVNELYDQYLDYHIRGIVTPQGRKILNKITNSNHD</sequence>
<gene>
    <name evidence="4" type="ORF">LX97_03283</name>
</gene>
<dbReference type="Gene3D" id="1.10.357.10">
    <property type="entry name" value="Tetracycline Repressor, domain 2"/>
    <property type="match status" value="1"/>
</dbReference>
<dbReference type="InterPro" id="IPR050624">
    <property type="entry name" value="HTH-type_Tx_Regulator"/>
</dbReference>
<dbReference type="InterPro" id="IPR001647">
    <property type="entry name" value="HTH_TetR"/>
</dbReference>
<proteinExistence type="predicted"/>